<evidence type="ECO:0000256" key="2">
    <source>
        <dbReference type="ARBA" id="ARBA00022573"/>
    </source>
</evidence>
<dbReference type="InterPro" id="IPR003723">
    <property type="entry name" value="Precorrin-6x_reduct"/>
</dbReference>
<dbReference type="Pfam" id="PF02571">
    <property type="entry name" value="CbiJ"/>
    <property type="match status" value="1"/>
</dbReference>
<name>A9A6C6_METM6</name>
<dbReference type="PhylomeDB" id="A9A6C6"/>
<reference evidence="4" key="1">
    <citation type="submission" date="2007-10" db="EMBL/GenBank/DDBJ databases">
        <title>Complete sequence of Methanococcus maripaludis C6.</title>
        <authorList>
            <consortium name="US DOE Joint Genome Institute"/>
            <person name="Copeland A."/>
            <person name="Lucas S."/>
            <person name="Lapidus A."/>
            <person name="Barry K."/>
            <person name="Glavina del Rio T."/>
            <person name="Dalin E."/>
            <person name="Tice H."/>
            <person name="Pitluck S."/>
            <person name="Clum A."/>
            <person name="Schmutz J."/>
            <person name="Larimer F."/>
            <person name="Land M."/>
            <person name="Hauser L."/>
            <person name="Kyrpides N."/>
            <person name="Mikhailova N."/>
            <person name="Sieprawska-Lupa M."/>
            <person name="Whitman W.B."/>
            <person name="Richardson P."/>
        </authorList>
    </citation>
    <scope>NUCLEOTIDE SEQUENCE [LARGE SCALE GENOMIC DNA]</scope>
    <source>
        <strain evidence="4">C6</strain>
    </source>
</reference>
<dbReference type="KEGG" id="mmx:MmarC6_0293"/>
<dbReference type="PROSITE" id="PS51014">
    <property type="entry name" value="COBK_CBIJ"/>
    <property type="match status" value="1"/>
</dbReference>
<dbReference type="EMBL" id="CP000867">
    <property type="protein sequence ID" value="ABX01114.1"/>
    <property type="molecule type" value="Genomic_DNA"/>
</dbReference>
<gene>
    <name evidence="4" type="ordered locus">MmarC6_0293</name>
</gene>
<evidence type="ECO:0000256" key="3">
    <source>
        <dbReference type="ARBA" id="ARBA00023002"/>
    </source>
</evidence>
<dbReference type="GO" id="GO:0016994">
    <property type="term" value="F:precorrin-6A reductase activity"/>
    <property type="evidence" value="ECO:0007669"/>
    <property type="project" value="InterPro"/>
</dbReference>
<keyword evidence="2" id="KW-0169">Cobalamin biosynthesis</keyword>
<accession>A9A6C6</accession>
<proteinExistence type="predicted"/>
<organism evidence="4">
    <name type="scientific">Methanococcus maripaludis (strain C6 / ATCC BAA-1332)</name>
    <dbReference type="NCBI Taxonomy" id="444158"/>
    <lineage>
        <taxon>Archaea</taxon>
        <taxon>Methanobacteriati</taxon>
        <taxon>Methanobacteriota</taxon>
        <taxon>Methanomada group</taxon>
        <taxon>Methanococci</taxon>
        <taxon>Methanococcales</taxon>
        <taxon>Methanococcaceae</taxon>
        <taxon>Methanococcus</taxon>
    </lineage>
</organism>
<dbReference type="PANTHER" id="PTHR36925">
    <property type="entry name" value="COBALT-PRECORRIN-6A REDUCTASE"/>
    <property type="match status" value="1"/>
</dbReference>
<dbReference type="eggNOG" id="arCOG04852">
    <property type="taxonomic scope" value="Archaea"/>
</dbReference>
<keyword evidence="3" id="KW-0560">Oxidoreductase</keyword>
<dbReference type="NCBIfam" id="TIGR00715">
    <property type="entry name" value="precor6x_red"/>
    <property type="match status" value="1"/>
</dbReference>
<protein>
    <submittedName>
        <fullName evidence="4">Precorrin-6x reductase</fullName>
    </submittedName>
</protein>
<evidence type="ECO:0000313" key="4">
    <source>
        <dbReference type="EMBL" id="ABX01114.1"/>
    </source>
</evidence>
<sequence length="247" mass="28006">MNLWIRGGTSDANKISEEIKKNFKDVFLILTTTTDFGGKIAENYADLVISEKMDYENLKKTLLDKKIDIFIDATHPFATHASETGIKISKELNIPYIRYERPIEEIKNAFYVENFEEAAKLALKISKKNIFYMSGIKNLKTVSEIIPIEKLIVRILPTSVPEALKILPSKNIVAMQGLFSENLNKDLIIDYDCDVIITKDSGKSGGLHEKVSGAILSGAKTIIIKRPEMDYPLKFEKIDELIEYLKK</sequence>
<dbReference type="GO" id="GO:0009236">
    <property type="term" value="P:cobalamin biosynthetic process"/>
    <property type="evidence" value="ECO:0007669"/>
    <property type="project" value="UniProtKB-UniPathway"/>
</dbReference>
<evidence type="ECO:0000256" key="1">
    <source>
        <dbReference type="ARBA" id="ARBA00004953"/>
    </source>
</evidence>
<dbReference type="AlphaFoldDB" id="A9A6C6"/>
<dbReference type="HOGENOM" id="CLU_068627_0_0_2"/>
<dbReference type="UniPathway" id="UPA00148"/>
<dbReference type="STRING" id="444158.MmarC6_0293"/>
<dbReference type="PANTHER" id="PTHR36925:SF1">
    <property type="entry name" value="COBALT-PRECORRIN-6A REDUCTASE"/>
    <property type="match status" value="1"/>
</dbReference>
<dbReference type="OrthoDB" id="6027at2157"/>
<comment type="pathway">
    <text evidence="1">Cofactor biosynthesis; adenosylcobalamin biosynthesis.</text>
</comment>